<keyword evidence="2" id="KW-0677">Repeat</keyword>
<evidence type="ECO:0000256" key="1">
    <source>
        <dbReference type="ARBA" id="ARBA00022441"/>
    </source>
</evidence>
<reference evidence="3 4" key="1">
    <citation type="journal article" date="2013" name="Curr. Biol.">
        <title>The Genome of the Foraminiferan Reticulomyxa filosa.</title>
        <authorList>
            <person name="Glockner G."/>
            <person name="Hulsmann N."/>
            <person name="Schleicher M."/>
            <person name="Noegel A.A."/>
            <person name="Eichinger L."/>
            <person name="Gallinger C."/>
            <person name="Pawlowski J."/>
            <person name="Sierra R."/>
            <person name="Euteneuer U."/>
            <person name="Pillet L."/>
            <person name="Moustafa A."/>
            <person name="Platzer M."/>
            <person name="Groth M."/>
            <person name="Szafranski K."/>
            <person name="Schliwa M."/>
        </authorList>
    </citation>
    <scope>NUCLEOTIDE SEQUENCE [LARGE SCALE GENOMIC DNA]</scope>
</reference>
<keyword evidence="4" id="KW-1185">Reference proteome</keyword>
<organism evidence="3 4">
    <name type="scientific">Reticulomyxa filosa</name>
    <dbReference type="NCBI Taxonomy" id="46433"/>
    <lineage>
        <taxon>Eukaryota</taxon>
        <taxon>Sar</taxon>
        <taxon>Rhizaria</taxon>
        <taxon>Retaria</taxon>
        <taxon>Foraminifera</taxon>
        <taxon>Monothalamids</taxon>
        <taxon>Reticulomyxidae</taxon>
        <taxon>Reticulomyxa</taxon>
    </lineage>
</organism>
<dbReference type="PANTHER" id="PTHR46093:SF18">
    <property type="entry name" value="FIBRONECTIN TYPE-III DOMAIN-CONTAINING PROTEIN"/>
    <property type="match status" value="1"/>
</dbReference>
<keyword evidence="1" id="KW-0880">Kelch repeat</keyword>
<evidence type="ECO:0000256" key="2">
    <source>
        <dbReference type="ARBA" id="ARBA00022737"/>
    </source>
</evidence>
<dbReference type="PANTHER" id="PTHR46093">
    <property type="entry name" value="ACYL-COA-BINDING DOMAIN-CONTAINING PROTEIN 5"/>
    <property type="match status" value="1"/>
</dbReference>
<evidence type="ECO:0000313" key="3">
    <source>
        <dbReference type="EMBL" id="ETO24873.1"/>
    </source>
</evidence>
<evidence type="ECO:0000313" key="4">
    <source>
        <dbReference type="Proteomes" id="UP000023152"/>
    </source>
</evidence>
<dbReference type="Proteomes" id="UP000023152">
    <property type="component" value="Unassembled WGS sequence"/>
</dbReference>
<dbReference type="Pfam" id="PF24681">
    <property type="entry name" value="Kelch_KLHDC2_KLHL20_DRC7"/>
    <property type="match status" value="1"/>
</dbReference>
<comment type="caution">
    <text evidence="3">The sequence shown here is derived from an EMBL/GenBank/DDBJ whole genome shotgun (WGS) entry which is preliminary data.</text>
</comment>
<name>X6NG80_RETFI</name>
<proteinExistence type="predicted"/>
<dbReference type="OrthoDB" id="10250130at2759"/>
<gene>
    <name evidence="3" type="ORF">RFI_12283</name>
</gene>
<sequence>MSEKEKSMPPITRKASEEQQADIELAWEEQIYDKFGRPTLRNSHAVASDTDSHSLYLFGGRSKGGTNNHLMVLSINDKQRGWTLLDTSGDVPCPRKSSSLIYHDGYLYLFGGNYKEKCLDDFYKYDIKSRTWSQIIVKGKTPCARDRHTLTLINEEALVLFGGYANDEKEFLNDLWSFDIKSKTWTLQPEQGAVPSPRFRKAFQ</sequence>
<accession>X6NG80</accession>
<protein>
    <submittedName>
        <fullName evidence="3">Uncharacterized protein</fullName>
    </submittedName>
</protein>
<dbReference type="EMBL" id="ASPP01008904">
    <property type="protein sequence ID" value="ETO24873.1"/>
    <property type="molecule type" value="Genomic_DNA"/>
</dbReference>
<dbReference type="SUPFAM" id="SSF117281">
    <property type="entry name" value="Kelch motif"/>
    <property type="match status" value="1"/>
</dbReference>
<dbReference type="AlphaFoldDB" id="X6NG80"/>
<dbReference type="InterPro" id="IPR015915">
    <property type="entry name" value="Kelch-typ_b-propeller"/>
</dbReference>
<dbReference type="Gene3D" id="2.120.10.80">
    <property type="entry name" value="Kelch-type beta propeller"/>
    <property type="match status" value="1"/>
</dbReference>